<dbReference type="PRINTS" id="PR00385">
    <property type="entry name" value="P450"/>
</dbReference>
<evidence type="ECO:0000256" key="7">
    <source>
        <dbReference type="ARBA" id="ARBA00023033"/>
    </source>
</evidence>
<dbReference type="AlphaFoldDB" id="A0A977Q624"/>
<evidence type="ECO:0000256" key="3">
    <source>
        <dbReference type="ARBA" id="ARBA00022617"/>
    </source>
</evidence>
<evidence type="ECO:0000256" key="8">
    <source>
        <dbReference type="SAM" id="Phobius"/>
    </source>
</evidence>
<dbReference type="GO" id="GO:0020037">
    <property type="term" value="F:heme binding"/>
    <property type="evidence" value="ECO:0007669"/>
    <property type="project" value="InterPro"/>
</dbReference>
<dbReference type="EMBL" id="MZ485362">
    <property type="protein sequence ID" value="UXF47977.1"/>
    <property type="molecule type" value="mRNA"/>
</dbReference>
<dbReference type="PANTHER" id="PTHR47955">
    <property type="entry name" value="CYTOCHROME P450 FAMILY 71 PROTEIN"/>
    <property type="match status" value="1"/>
</dbReference>
<comment type="cofactor">
    <cofactor evidence="1">
        <name>heme</name>
        <dbReference type="ChEBI" id="CHEBI:30413"/>
    </cofactor>
</comment>
<keyword evidence="3" id="KW-0349">Heme</keyword>
<proteinExistence type="evidence at transcript level"/>
<keyword evidence="8" id="KW-0812">Transmembrane</keyword>
<evidence type="ECO:0000256" key="2">
    <source>
        <dbReference type="ARBA" id="ARBA00010617"/>
    </source>
</evidence>
<dbReference type="Gene3D" id="1.10.630.10">
    <property type="entry name" value="Cytochrome P450"/>
    <property type="match status" value="1"/>
</dbReference>
<keyword evidence="6" id="KW-0408">Iron</keyword>
<accession>A0A977Q624</accession>
<keyword evidence="4" id="KW-0479">Metal-binding</keyword>
<evidence type="ECO:0000313" key="9">
    <source>
        <dbReference type="EMBL" id="UXF47977.1"/>
    </source>
</evidence>
<dbReference type="GO" id="GO:0016705">
    <property type="term" value="F:oxidoreductase activity, acting on paired donors, with incorporation or reduction of molecular oxygen"/>
    <property type="evidence" value="ECO:0007669"/>
    <property type="project" value="InterPro"/>
</dbReference>
<reference evidence="9" key="1">
    <citation type="submission" date="2021-06" db="EMBL/GenBank/DDBJ databases">
        <authorList>
            <person name="Bhat W.W."/>
            <person name="Johnson S."/>
            <person name="Hamberger B."/>
            <person name="Lau K."/>
            <person name="Buell R."/>
            <person name="Matsumoto S."/>
        </authorList>
    </citation>
    <scope>NUCLEOTIDE SEQUENCE</scope>
</reference>
<keyword evidence="7" id="KW-0503">Monooxygenase</keyword>
<evidence type="ECO:0000256" key="5">
    <source>
        <dbReference type="ARBA" id="ARBA00023002"/>
    </source>
</evidence>
<name>A0A977Q624_9ROSI</name>
<dbReference type="PRINTS" id="PR00463">
    <property type="entry name" value="EP450I"/>
</dbReference>
<evidence type="ECO:0000256" key="4">
    <source>
        <dbReference type="ARBA" id="ARBA00022723"/>
    </source>
</evidence>
<comment type="similarity">
    <text evidence="2">Belongs to the cytochrome P450 family.</text>
</comment>
<organism evidence="9">
    <name type="scientific">Euphorbia poissonii</name>
    <dbReference type="NCBI Taxonomy" id="212962"/>
    <lineage>
        <taxon>Eukaryota</taxon>
        <taxon>Viridiplantae</taxon>
        <taxon>Streptophyta</taxon>
        <taxon>Embryophyta</taxon>
        <taxon>Tracheophyta</taxon>
        <taxon>Spermatophyta</taxon>
        <taxon>Magnoliopsida</taxon>
        <taxon>eudicotyledons</taxon>
        <taxon>Gunneridae</taxon>
        <taxon>Pentapetalae</taxon>
        <taxon>rosids</taxon>
        <taxon>fabids</taxon>
        <taxon>Malpighiales</taxon>
        <taxon>Euphorbiaceae</taxon>
        <taxon>Euphorbioideae</taxon>
        <taxon>Euphorbieae</taxon>
        <taxon>Euphorbia</taxon>
        <taxon>Euphorbia subgen. Euphorbia</taxon>
        <taxon>Euphorbia sect. Euphorbia</taxon>
    </lineage>
</organism>
<dbReference type="FunFam" id="1.10.630.10:FF:000008">
    <property type="entry name" value="Cytochrome P450 71D8"/>
    <property type="match status" value="1"/>
</dbReference>
<protein>
    <submittedName>
        <fullName evidence="9">Cytochrome P450 CYP71-4</fullName>
    </submittedName>
</protein>
<dbReference type="GO" id="GO:0005506">
    <property type="term" value="F:iron ion binding"/>
    <property type="evidence" value="ECO:0007669"/>
    <property type="project" value="InterPro"/>
</dbReference>
<dbReference type="CDD" id="cd11072">
    <property type="entry name" value="CYP71-like"/>
    <property type="match status" value="1"/>
</dbReference>
<dbReference type="InterPro" id="IPR001128">
    <property type="entry name" value="Cyt_P450"/>
</dbReference>
<evidence type="ECO:0000256" key="6">
    <source>
        <dbReference type="ARBA" id="ARBA00023004"/>
    </source>
</evidence>
<keyword evidence="5" id="KW-0560">Oxidoreductase</keyword>
<dbReference type="PANTHER" id="PTHR47955:SF8">
    <property type="entry name" value="CYTOCHROME P450 71D11-LIKE"/>
    <property type="match status" value="1"/>
</dbReference>
<feature type="transmembrane region" description="Helical" evidence="8">
    <location>
        <begin position="6"/>
        <end position="26"/>
    </location>
</feature>
<dbReference type="InterPro" id="IPR036396">
    <property type="entry name" value="Cyt_P450_sf"/>
</dbReference>
<keyword evidence="8" id="KW-1133">Transmembrane helix</keyword>
<evidence type="ECO:0000256" key="1">
    <source>
        <dbReference type="ARBA" id="ARBA00001971"/>
    </source>
</evidence>
<keyword evidence="8" id="KW-0472">Membrane</keyword>
<dbReference type="GO" id="GO:0004497">
    <property type="term" value="F:monooxygenase activity"/>
    <property type="evidence" value="ECO:0007669"/>
    <property type="project" value="UniProtKB-KW"/>
</dbReference>
<dbReference type="InterPro" id="IPR002401">
    <property type="entry name" value="Cyt_P450_E_grp-I"/>
</dbReference>
<sequence>MELTQIPSFLMLFISLFFSFLVLRILRKKKVNKKLPPGPWKLPLIGSIHHLITTLPHRRLADLAKVYGPIMHLQLGELTNIVVSAPETAKEVMKTHDISFADRPRLVGMALCTYNYTDIGLAPYGDYWRQMKKICIVELLTAKRVESFKSIREEQVSKLIRLVSSSADGRTPINFSRMIGSLTYSIVSRTAFGRVWEGEEVFVAAIKEFIRVSGGFSLADLYPSVKLLKSLSRLNSKVERHQRKTDKILHDIIDEHRARKAAGIKSSEENKDLVDVLLNVQEQGELQFPLKDDNIKAILLDIFGGGTETSSTTIEWAMSELLKNPRIMKKAQLEVRQVFGTEGNIDESRLSELSYLKMVIKETLRLHPPLALLLPRECREKCSIYGYEIPVKSKVVVNVWAMGRDPKYWNEAEKFNPERFIKNSVDYKGMNFEYLPFGSGRRMGPGIAYGMANVEFPLAQLLYHFNWKLPGGTTPENIDMIENCGAVVKRKNELHLIPIPYYHPSAI</sequence>
<dbReference type="Pfam" id="PF00067">
    <property type="entry name" value="p450"/>
    <property type="match status" value="1"/>
</dbReference>
<dbReference type="SUPFAM" id="SSF48264">
    <property type="entry name" value="Cytochrome P450"/>
    <property type="match status" value="1"/>
</dbReference>